<evidence type="ECO:0000256" key="2">
    <source>
        <dbReference type="SAM" id="MobiDB-lite"/>
    </source>
</evidence>
<evidence type="ECO:0000313" key="4">
    <source>
        <dbReference type="Proteomes" id="UP000631653"/>
    </source>
</evidence>
<feature type="region of interest" description="Disordered" evidence="2">
    <location>
        <begin position="137"/>
        <end position="190"/>
    </location>
</feature>
<keyword evidence="1" id="KW-0175">Coiled coil</keyword>
<gene>
    <name evidence="3" type="ORF">GOB81_09515</name>
</gene>
<protein>
    <recommendedName>
        <fullName evidence="5">Phage minor structual protein GP20</fullName>
    </recommendedName>
</protein>
<comment type="caution">
    <text evidence="3">The sequence shown here is derived from an EMBL/GenBank/DDBJ whole genome shotgun (WGS) entry which is preliminary data.</text>
</comment>
<organism evidence="3 4">
    <name type="scientific">Acetobacter conturbans</name>
    <dbReference type="NCBI Taxonomy" id="1737472"/>
    <lineage>
        <taxon>Bacteria</taxon>
        <taxon>Pseudomonadati</taxon>
        <taxon>Pseudomonadota</taxon>
        <taxon>Alphaproteobacteria</taxon>
        <taxon>Acetobacterales</taxon>
        <taxon>Acetobacteraceae</taxon>
        <taxon>Acetobacter</taxon>
    </lineage>
</organism>
<name>A0ABX0JZT9_9PROT</name>
<feature type="coiled-coil region" evidence="1">
    <location>
        <begin position="40"/>
        <end position="74"/>
    </location>
</feature>
<evidence type="ECO:0000313" key="3">
    <source>
        <dbReference type="EMBL" id="NHN88868.1"/>
    </source>
</evidence>
<dbReference type="EMBL" id="WOSY01000008">
    <property type="protein sequence ID" value="NHN88868.1"/>
    <property type="molecule type" value="Genomic_DNA"/>
</dbReference>
<dbReference type="Pfam" id="PF06810">
    <property type="entry name" value="Phage_scaffold"/>
    <property type="match status" value="1"/>
</dbReference>
<proteinExistence type="predicted"/>
<dbReference type="InterPro" id="IPR009636">
    <property type="entry name" value="SCAF"/>
</dbReference>
<accession>A0ABX0JZT9</accession>
<evidence type="ECO:0008006" key="5">
    <source>
        <dbReference type="Google" id="ProtNLM"/>
    </source>
</evidence>
<dbReference type="RefSeq" id="WP_173570196.1">
    <property type="nucleotide sequence ID" value="NZ_WOSY01000008.1"/>
</dbReference>
<sequence>MELTSNSVRAQDERPATVNDAASTPRSAADSVADAFSGQLIQVQADLAEARAHAAAVEDELSRMRSEAAEISQKQAEQIAGIKKTAAIRTSAVASGLVDLDCLPLLDTSGIAFDENGDVTGVDDAFSDLKARKPFLFPGSQNGSKMNGTARPSPAPRAKANASMPVKDMSESEYRRSLKKVAPSYSRRYN</sequence>
<dbReference type="Proteomes" id="UP000631653">
    <property type="component" value="Unassembled WGS sequence"/>
</dbReference>
<keyword evidence="4" id="KW-1185">Reference proteome</keyword>
<feature type="region of interest" description="Disordered" evidence="2">
    <location>
        <begin position="1"/>
        <end position="30"/>
    </location>
</feature>
<evidence type="ECO:0000256" key="1">
    <source>
        <dbReference type="SAM" id="Coils"/>
    </source>
</evidence>
<reference evidence="3 4" key="1">
    <citation type="journal article" date="2020" name="Int. J. Syst. Evol. Microbiol.">
        <title>Novel acetic acid bacteria from cider fermentations: Acetobacter conturbans sp. nov. and Acetobacter fallax sp. nov.</title>
        <authorList>
            <person name="Sombolestani A.S."/>
            <person name="Cleenwerck I."/>
            <person name="Cnockaert M."/>
            <person name="Borremans W."/>
            <person name="Wieme A.D."/>
            <person name="De Vuyst L."/>
            <person name="Vandamme P."/>
        </authorList>
    </citation>
    <scope>NUCLEOTIDE SEQUENCE [LARGE SCALE GENOMIC DNA]</scope>
    <source>
        <strain evidence="3 4">LMG 1627</strain>
    </source>
</reference>